<dbReference type="EMBL" id="CP109109">
    <property type="protein sequence ID" value="WSC02033.1"/>
    <property type="molecule type" value="Genomic_DNA"/>
</dbReference>
<dbReference type="Proteomes" id="UP001348369">
    <property type="component" value="Chromosome"/>
</dbReference>
<keyword evidence="2" id="KW-1185">Reference proteome</keyword>
<gene>
    <name evidence="1" type="ORF">OG835_36905</name>
</gene>
<name>A0ACD4ZU42_9ACTN</name>
<accession>A0ACD4ZU42</accession>
<reference evidence="1" key="1">
    <citation type="submission" date="2022-10" db="EMBL/GenBank/DDBJ databases">
        <title>The complete genomes of actinobacterial strains from the NBC collection.</title>
        <authorList>
            <person name="Joergensen T.S."/>
            <person name="Alvarez Arevalo M."/>
            <person name="Sterndorff E.B."/>
            <person name="Faurdal D."/>
            <person name="Vuksanovic O."/>
            <person name="Mourched A.-S."/>
            <person name="Charusanti P."/>
            <person name="Shaw S."/>
            <person name="Blin K."/>
            <person name="Weber T."/>
        </authorList>
    </citation>
    <scope>NUCLEOTIDE SEQUENCE</scope>
    <source>
        <strain evidence="1">NBC 01771</strain>
    </source>
</reference>
<organism evidence="1 2">
    <name type="scientific">Streptomyces scopuliridis</name>
    <dbReference type="NCBI Taxonomy" id="452529"/>
    <lineage>
        <taxon>Bacteria</taxon>
        <taxon>Bacillati</taxon>
        <taxon>Actinomycetota</taxon>
        <taxon>Actinomycetes</taxon>
        <taxon>Kitasatosporales</taxon>
        <taxon>Streptomycetaceae</taxon>
        <taxon>Streptomyces</taxon>
    </lineage>
</organism>
<sequence>MTDTPRAPRRTAVAPVAATRMLAGSLADARICGADGRPADPAALEMMNTLTRSLDPALVSPVVAFPAHEDCPVSGEVYTAGAGQVARFFVGRTRGYHNPALTAEDVRGHLDRIPDETDSFVPADPGVEMAHLLRSITHHP</sequence>
<evidence type="ECO:0000313" key="2">
    <source>
        <dbReference type="Proteomes" id="UP001348369"/>
    </source>
</evidence>
<evidence type="ECO:0000313" key="1">
    <source>
        <dbReference type="EMBL" id="WSC02033.1"/>
    </source>
</evidence>
<protein>
    <submittedName>
        <fullName evidence="1">Uncharacterized protein</fullName>
    </submittedName>
</protein>
<proteinExistence type="predicted"/>